<dbReference type="GeneID" id="30201692"/>
<dbReference type="GO" id="GO:0016192">
    <property type="term" value="P:vesicle-mediated transport"/>
    <property type="evidence" value="ECO:0007669"/>
    <property type="project" value="TreeGrafter"/>
</dbReference>
<protein>
    <submittedName>
        <fullName evidence="3">Uncharacterized protein</fullName>
    </submittedName>
</protein>
<sequence>MAPVPTSQEVTELVKRYYSNYGYNRGRTYRPWWVVFIVVVPIIIILLLCCSFRRRNFKRKSQGMAPVPYTGWTTYQWNGNNQQNQQQPYYKPEGGQQYDYNNQPNSNTYNQPPNYYQTTGNARDSGVNDTAYQRPEGPPPGHNEPTYPQNAYTKS</sequence>
<reference evidence="3 4" key="1">
    <citation type="journal article" date="2016" name="Proc. Natl. Acad. Sci. U.S.A.">
        <title>Comparative genomics of biotechnologically important yeasts.</title>
        <authorList>
            <person name="Riley R."/>
            <person name="Haridas S."/>
            <person name="Wolfe K.H."/>
            <person name="Lopes M.R."/>
            <person name="Hittinger C.T."/>
            <person name="Goeker M."/>
            <person name="Salamov A.A."/>
            <person name="Wisecaver J.H."/>
            <person name="Long T.M."/>
            <person name="Calvey C.H."/>
            <person name="Aerts A.L."/>
            <person name="Barry K.W."/>
            <person name="Choi C."/>
            <person name="Clum A."/>
            <person name="Coughlan A.Y."/>
            <person name="Deshpande S."/>
            <person name="Douglass A.P."/>
            <person name="Hanson S.J."/>
            <person name="Klenk H.-P."/>
            <person name="LaButti K.M."/>
            <person name="Lapidus A."/>
            <person name="Lindquist E.A."/>
            <person name="Lipzen A.M."/>
            <person name="Meier-Kolthoff J.P."/>
            <person name="Ohm R.A."/>
            <person name="Otillar R.P."/>
            <person name="Pangilinan J.L."/>
            <person name="Peng Y."/>
            <person name="Rokas A."/>
            <person name="Rosa C.A."/>
            <person name="Scheuner C."/>
            <person name="Sibirny A.A."/>
            <person name="Slot J.C."/>
            <person name="Stielow J.B."/>
            <person name="Sun H."/>
            <person name="Kurtzman C.P."/>
            <person name="Blackwell M."/>
            <person name="Grigoriev I.V."/>
            <person name="Jeffries T.W."/>
        </authorList>
    </citation>
    <scope>NUCLEOTIDE SEQUENCE [LARGE SCALE GENOMIC DNA]</scope>
    <source>
        <strain evidence="4">ATCC 58044 / CBS 1984 / NCYC 433 / NRRL Y-366-8</strain>
    </source>
</reference>
<feature type="transmembrane region" description="Helical" evidence="2">
    <location>
        <begin position="32"/>
        <end position="52"/>
    </location>
</feature>
<evidence type="ECO:0000256" key="2">
    <source>
        <dbReference type="SAM" id="Phobius"/>
    </source>
</evidence>
<dbReference type="EMBL" id="KV454208">
    <property type="protein sequence ID" value="ODQ62579.1"/>
    <property type="molecule type" value="Genomic_DNA"/>
</dbReference>
<dbReference type="PANTHER" id="PTHR28187:SF1">
    <property type="entry name" value="PROTEIN RCR1-RELATED"/>
    <property type="match status" value="1"/>
</dbReference>
<keyword evidence="4" id="KW-1185">Reference proteome</keyword>
<feature type="region of interest" description="Disordered" evidence="1">
    <location>
        <begin position="75"/>
        <end position="155"/>
    </location>
</feature>
<evidence type="ECO:0000313" key="4">
    <source>
        <dbReference type="Proteomes" id="UP000094112"/>
    </source>
</evidence>
<feature type="compositionally biased region" description="Polar residues" evidence="1">
    <location>
        <begin position="146"/>
        <end position="155"/>
    </location>
</feature>
<feature type="compositionally biased region" description="Low complexity" evidence="1">
    <location>
        <begin position="76"/>
        <end position="87"/>
    </location>
</feature>
<accession>A0A1E3PAY7</accession>
<name>A0A1E3PAY7_WICAA</name>
<dbReference type="AlphaFoldDB" id="A0A1E3PAY7"/>
<dbReference type="PANTHER" id="PTHR28187">
    <property type="entry name" value="PROTEIN RCR1-RELATED"/>
    <property type="match status" value="1"/>
</dbReference>
<dbReference type="Pfam" id="PF12273">
    <property type="entry name" value="RCR"/>
    <property type="match status" value="1"/>
</dbReference>
<evidence type="ECO:0000313" key="3">
    <source>
        <dbReference type="EMBL" id="ODQ62579.1"/>
    </source>
</evidence>
<proteinExistence type="predicted"/>
<gene>
    <name evidence="3" type="ORF">WICANDRAFT_76748</name>
</gene>
<organism evidence="3 4">
    <name type="scientific">Wickerhamomyces anomalus (strain ATCC 58044 / CBS 1984 / NCYC 433 / NRRL Y-366-8)</name>
    <name type="common">Yeast</name>
    <name type="synonym">Hansenula anomala</name>
    <dbReference type="NCBI Taxonomy" id="683960"/>
    <lineage>
        <taxon>Eukaryota</taxon>
        <taxon>Fungi</taxon>
        <taxon>Dikarya</taxon>
        <taxon>Ascomycota</taxon>
        <taxon>Saccharomycotina</taxon>
        <taxon>Saccharomycetes</taxon>
        <taxon>Phaffomycetales</taxon>
        <taxon>Wickerhamomycetaceae</taxon>
        <taxon>Wickerhamomyces</taxon>
    </lineage>
</organism>
<dbReference type="RefSeq" id="XP_019041786.1">
    <property type="nucleotide sequence ID" value="XM_019184446.1"/>
</dbReference>
<dbReference type="InterPro" id="IPR020999">
    <property type="entry name" value="Chitin_synth_reg_RCR"/>
</dbReference>
<feature type="compositionally biased region" description="Polar residues" evidence="1">
    <location>
        <begin position="98"/>
        <end position="131"/>
    </location>
</feature>
<keyword evidence="2" id="KW-0472">Membrane</keyword>
<keyword evidence="2" id="KW-0812">Transmembrane</keyword>
<dbReference type="Proteomes" id="UP000094112">
    <property type="component" value="Unassembled WGS sequence"/>
</dbReference>
<evidence type="ECO:0000256" key="1">
    <source>
        <dbReference type="SAM" id="MobiDB-lite"/>
    </source>
</evidence>
<keyword evidence="2" id="KW-1133">Transmembrane helix</keyword>